<comment type="cofactor">
    <cofactor evidence="2">
        <name>FAD</name>
        <dbReference type="ChEBI" id="CHEBI:57692"/>
    </cofactor>
</comment>
<dbReference type="SUPFAM" id="SSF54373">
    <property type="entry name" value="FAD-linked reductases, C-terminal domain"/>
    <property type="match status" value="1"/>
</dbReference>
<dbReference type="OrthoDB" id="269227at2759"/>
<dbReference type="PROSITE" id="PS00623">
    <property type="entry name" value="GMC_OXRED_1"/>
    <property type="match status" value="1"/>
</dbReference>
<evidence type="ECO:0000256" key="1">
    <source>
        <dbReference type="ARBA" id="ARBA00010790"/>
    </source>
</evidence>
<dbReference type="InterPro" id="IPR036188">
    <property type="entry name" value="FAD/NAD-bd_sf"/>
</dbReference>
<evidence type="ECO:0000313" key="8">
    <source>
        <dbReference type="Proteomes" id="UP000792457"/>
    </source>
</evidence>
<comment type="similarity">
    <text evidence="1 3">Belongs to the GMC oxidoreductase family.</text>
</comment>
<feature type="domain" description="Glucose-methanol-choline oxidoreductase N-terminal" evidence="5">
    <location>
        <begin position="121"/>
        <end position="144"/>
    </location>
</feature>
<dbReference type="PROSITE" id="PS00624">
    <property type="entry name" value="GMC_OXRED_2"/>
    <property type="match status" value="1"/>
</dbReference>
<evidence type="ECO:0000313" key="7">
    <source>
        <dbReference type="EMBL" id="KAG8222615.1"/>
    </source>
</evidence>
<dbReference type="Gene3D" id="3.30.560.10">
    <property type="entry name" value="Glucose Oxidase, domain 3"/>
    <property type="match status" value="1"/>
</dbReference>
<accession>A0A8K0JVF6</accession>
<feature type="binding site" evidence="2">
    <location>
        <position position="123"/>
    </location>
    <ligand>
        <name>FAD</name>
        <dbReference type="ChEBI" id="CHEBI:57692"/>
    </ligand>
</feature>
<protein>
    <recommendedName>
        <fullName evidence="5 6">Glucose-methanol-choline oxidoreductase N-terminal domain-containing protein</fullName>
    </recommendedName>
</protein>
<keyword evidence="8" id="KW-1185">Reference proteome</keyword>
<feature type="binding site" evidence="2">
    <location>
        <position position="260"/>
    </location>
    <ligand>
        <name>FAD</name>
        <dbReference type="ChEBI" id="CHEBI:57692"/>
    </ligand>
</feature>
<dbReference type="PANTHER" id="PTHR11552:SF215">
    <property type="entry name" value="FI02019P"/>
    <property type="match status" value="1"/>
</dbReference>
<dbReference type="GO" id="GO:0050660">
    <property type="term" value="F:flavin adenine dinucleotide binding"/>
    <property type="evidence" value="ECO:0007669"/>
    <property type="project" value="InterPro"/>
</dbReference>
<dbReference type="InterPro" id="IPR012132">
    <property type="entry name" value="GMC_OxRdtase"/>
</dbReference>
<dbReference type="PANTHER" id="PTHR11552">
    <property type="entry name" value="GLUCOSE-METHANOL-CHOLINE GMC OXIDOREDUCTASE"/>
    <property type="match status" value="1"/>
</dbReference>
<sequence length="620" mass="68761">MAPLTGMLTIPLLLTGFTLYHRYISMDPETHVEDVLQVLPEYDFVVIGAGSAGAVVASRLSEVPHWKVLLLEAGGDENEVSDVPSLAAYLQLSDMDWQYKTEYTGRACLGMVKGRCNWPRGKVLGGSSVLNYMLYVRGNRRDYDLWEAAGNPGWGYPDALHYFLKSEDNRNPYLVRTPYHKTGGYMTVQEAAWRTPLVLSFVQAGTELGYENRDINGERQTGFMVAQGTVRRGSRCSTAKAFLRPVRLRKNLHIAMNAHVTRLMIDHANSKVYGVEFIRHGERQVVRARKEVVVSAGSLNTPQILMLSGIGPAEHLRKFGIPVVQNLRVGENMQDHAGMAGLTFLIDMPVAIVQARLQAAAVTSQYVFRDRGPMTLLGGVEGLGFVNTKYANASDDFPDIQFHFAPASINSDGGLQVRKCLGLTDELYDSVYAPINNRDAWTIMPLLLRPRSSGTVRLRSKNPMVYPAVDANYFADPRDIATLVEGVKIALQISRTKAFSRYGTRLHKLPIPGCKKYKFSSDAYWECAIRHMTMTIYHPVGTCKMGPPSDPTAVVDPRLRVYGVQGLRVVDASIMPNIVSGNTNAPVIMIGEKGSDLIKEDWLPGYVATSRRGEDVEGKR</sequence>
<organism evidence="7 8">
    <name type="scientific">Ladona fulva</name>
    <name type="common">Scarce chaser dragonfly</name>
    <name type="synonym">Libellula fulva</name>
    <dbReference type="NCBI Taxonomy" id="123851"/>
    <lineage>
        <taxon>Eukaryota</taxon>
        <taxon>Metazoa</taxon>
        <taxon>Ecdysozoa</taxon>
        <taxon>Arthropoda</taxon>
        <taxon>Hexapoda</taxon>
        <taxon>Insecta</taxon>
        <taxon>Pterygota</taxon>
        <taxon>Palaeoptera</taxon>
        <taxon>Odonata</taxon>
        <taxon>Epiprocta</taxon>
        <taxon>Anisoptera</taxon>
        <taxon>Libelluloidea</taxon>
        <taxon>Libellulidae</taxon>
        <taxon>Ladona</taxon>
    </lineage>
</organism>
<dbReference type="EMBL" id="KZ308138">
    <property type="protein sequence ID" value="KAG8222615.1"/>
    <property type="molecule type" value="Genomic_DNA"/>
</dbReference>
<dbReference type="Proteomes" id="UP000792457">
    <property type="component" value="Unassembled WGS sequence"/>
</dbReference>
<dbReference type="AlphaFoldDB" id="A0A8K0JVF6"/>
<reference evidence="7" key="1">
    <citation type="submission" date="2013-04" db="EMBL/GenBank/DDBJ databases">
        <authorList>
            <person name="Qu J."/>
            <person name="Murali S.C."/>
            <person name="Bandaranaike D."/>
            <person name="Bellair M."/>
            <person name="Blankenburg K."/>
            <person name="Chao H."/>
            <person name="Dinh H."/>
            <person name="Doddapaneni H."/>
            <person name="Downs B."/>
            <person name="Dugan-Rocha S."/>
            <person name="Elkadiri S."/>
            <person name="Gnanaolivu R.D."/>
            <person name="Hernandez B."/>
            <person name="Javaid M."/>
            <person name="Jayaseelan J.C."/>
            <person name="Lee S."/>
            <person name="Li M."/>
            <person name="Ming W."/>
            <person name="Munidasa M."/>
            <person name="Muniz J."/>
            <person name="Nguyen L."/>
            <person name="Ongeri F."/>
            <person name="Osuji N."/>
            <person name="Pu L.-L."/>
            <person name="Puazo M."/>
            <person name="Qu C."/>
            <person name="Quiroz J."/>
            <person name="Raj R."/>
            <person name="Weissenberger G."/>
            <person name="Xin Y."/>
            <person name="Zou X."/>
            <person name="Han Y."/>
            <person name="Richards S."/>
            <person name="Worley K."/>
            <person name="Muzny D."/>
            <person name="Gibbs R."/>
        </authorList>
    </citation>
    <scope>NUCLEOTIDE SEQUENCE</scope>
    <source>
        <strain evidence="7">Sampled in the wild</strain>
    </source>
</reference>
<reference evidence="7" key="2">
    <citation type="submission" date="2017-10" db="EMBL/GenBank/DDBJ databases">
        <title>Ladona fulva Genome sequencing and assembly.</title>
        <authorList>
            <person name="Murali S."/>
            <person name="Richards S."/>
            <person name="Bandaranaike D."/>
            <person name="Bellair M."/>
            <person name="Blankenburg K."/>
            <person name="Chao H."/>
            <person name="Dinh H."/>
            <person name="Doddapaneni H."/>
            <person name="Dugan-Rocha S."/>
            <person name="Elkadiri S."/>
            <person name="Gnanaolivu R."/>
            <person name="Hernandez B."/>
            <person name="Skinner E."/>
            <person name="Javaid M."/>
            <person name="Lee S."/>
            <person name="Li M."/>
            <person name="Ming W."/>
            <person name="Munidasa M."/>
            <person name="Muniz J."/>
            <person name="Nguyen L."/>
            <person name="Hughes D."/>
            <person name="Osuji N."/>
            <person name="Pu L.-L."/>
            <person name="Puazo M."/>
            <person name="Qu C."/>
            <person name="Quiroz J."/>
            <person name="Raj R."/>
            <person name="Weissenberger G."/>
            <person name="Xin Y."/>
            <person name="Zou X."/>
            <person name="Han Y."/>
            <person name="Worley K."/>
            <person name="Muzny D."/>
            <person name="Gibbs R."/>
        </authorList>
    </citation>
    <scope>NUCLEOTIDE SEQUENCE</scope>
    <source>
        <strain evidence="7">Sampled in the wild</strain>
    </source>
</reference>
<dbReference type="Pfam" id="PF05199">
    <property type="entry name" value="GMC_oxred_C"/>
    <property type="match status" value="1"/>
</dbReference>
<dbReference type="PIRSF" id="PIRSF000137">
    <property type="entry name" value="Alcohol_oxidase"/>
    <property type="match status" value="1"/>
</dbReference>
<comment type="caution">
    <text evidence="7">The sequence shown here is derived from an EMBL/GenBank/DDBJ whole genome shotgun (WGS) entry which is preliminary data.</text>
</comment>
<evidence type="ECO:0000256" key="4">
    <source>
        <dbReference type="SAM" id="SignalP"/>
    </source>
</evidence>
<evidence type="ECO:0000256" key="2">
    <source>
        <dbReference type="PIRSR" id="PIRSR000137-2"/>
    </source>
</evidence>
<keyword evidence="4" id="KW-0732">Signal</keyword>
<proteinExistence type="inferred from homology"/>
<evidence type="ECO:0000256" key="3">
    <source>
        <dbReference type="RuleBase" id="RU003968"/>
    </source>
</evidence>
<evidence type="ECO:0000259" key="5">
    <source>
        <dbReference type="PROSITE" id="PS00623"/>
    </source>
</evidence>
<feature type="chain" id="PRO_5035461148" description="Glucose-methanol-choline oxidoreductase N-terminal domain-containing protein" evidence="4">
    <location>
        <begin position="17"/>
        <end position="620"/>
    </location>
</feature>
<gene>
    <name evidence="7" type="ORF">J437_LFUL002608</name>
</gene>
<dbReference type="InterPro" id="IPR007867">
    <property type="entry name" value="GMC_OxRtase_C"/>
</dbReference>
<keyword evidence="2 3" id="KW-0274">FAD</keyword>
<dbReference type="GO" id="GO:0016614">
    <property type="term" value="F:oxidoreductase activity, acting on CH-OH group of donors"/>
    <property type="evidence" value="ECO:0007669"/>
    <property type="project" value="InterPro"/>
</dbReference>
<dbReference type="SUPFAM" id="SSF51905">
    <property type="entry name" value="FAD/NAD(P)-binding domain"/>
    <property type="match status" value="1"/>
</dbReference>
<feature type="signal peptide" evidence="4">
    <location>
        <begin position="1"/>
        <end position="16"/>
    </location>
</feature>
<keyword evidence="3" id="KW-0285">Flavoprotein</keyword>
<feature type="domain" description="Glucose-methanol-choline oxidoreductase N-terminal" evidence="6">
    <location>
        <begin position="297"/>
        <end position="311"/>
    </location>
</feature>
<dbReference type="InterPro" id="IPR000172">
    <property type="entry name" value="GMC_OxRdtase_N"/>
</dbReference>
<dbReference type="Pfam" id="PF00732">
    <property type="entry name" value="GMC_oxred_N"/>
    <property type="match status" value="1"/>
</dbReference>
<evidence type="ECO:0000259" key="6">
    <source>
        <dbReference type="PROSITE" id="PS00624"/>
    </source>
</evidence>
<dbReference type="Gene3D" id="3.50.50.60">
    <property type="entry name" value="FAD/NAD(P)-binding domain"/>
    <property type="match status" value="1"/>
</dbReference>
<name>A0A8K0JVF6_LADFU</name>